<evidence type="ECO:0000256" key="1">
    <source>
        <dbReference type="ARBA" id="ARBA00009741"/>
    </source>
</evidence>
<keyword evidence="10" id="KW-1185">Reference proteome</keyword>
<evidence type="ECO:0000256" key="6">
    <source>
        <dbReference type="ARBA" id="ARBA00037932"/>
    </source>
</evidence>
<keyword evidence="2" id="KW-0963">Cytoplasm</keyword>
<evidence type="ECO:0000256" key="2">
    <source>
        <dbReference type="ARBA" id="ARBA00022490"/>
    </source>
</evidence>
<dbReference type="InterPro" id="IPR029063">
    <property type="entry name" value="SAM-dependent_MTases_sf"/>
</dbReference>
<dbReference type="InterPro" id="IPR004498">
    <property type="entry name" value="Ribosomal_PrmA_MeTrfase"/>
</dbReference>
<evidence type="ECO:0000256" key="4">
    <source>
        <dbReference type="ARBA" id="ARBA00022679"/>
    </source>
</evidence>
<proteinExistence type="inferred from homology"/>
<keyword evidence="5" id="KW-0949">S-adenosyl-L-methionine</keyword>
<dbReference type="EMBL" id="JAMFTS010000004">
    <property type="protein sequence ID" value="KAJ4763798.1"/>
    <property type="molecule type" value="Genomic_DNA"/>
</dbReference>
<comment type="similarity">
    <text evidence="1">Belongs to the methyltransferase superfamily. PrmA family.</text>
</comment>
<comment type="caution">
    <text evidence="9">The sequence shown here is derived from an EMBL/GenBank/DDBJ whole genome shotgun (WGS) entry which is preliminary data.</text>
</comment>
<dbReference type="AlphaFoldDB" id="A0AAV8D4P5"/>
<dbReference type="PANTHER" id="PTHR43648:SF1">
    <property type="entry name" value="ELECTRON TRANSFER FLAVOPROTEIN BETA SUBUNIT LYSINE METHYLTRANSFERASE"/>
    <property type="match status" value="1"/>
</dbReference>
<dbReference type="GO" id="GO:0005739">
    <property type="term" value="C:mitochondrion"/>
    <property type="evidence" value="ECO:0007669"/>
    <property type="project" value="TreeGrafter"/>
</dbReference>
<dbReference type="PANTHER" id="PTHR43648">
    <property type="entry name" value="ELECTRON TRANSFER FLAVOPROTEIN BETA SUBUNIT LYSINE METHYLTRANSFERASE"/>
    <property type="match status" value="1"/>
</dbReference>
<accession>A0AAV8D4P5</accession>
<evidence type="ECO:0000256" key="7">
    <source>
        <dbReference type="ARBA" id="ARBA00041867"/>
    </source>
</evidence>
<comment type="similarity">
    <text evidence="6">Belongs to the methyltransferase superfamily. ETFBKMT family.</text>
</comment>
<dbReference type="GO" id="GO:0005840">
    <property type="term" value="C:ribosome"/>
    <property type="evidence" value="ECO:0007669"/>
    <property type="project" value="UniProtKB-KW"/>
</dbReference>
<evidence type="ECO:0000256" key="5">
    <source>
        <dbReference type="ARBA" id="ARBA00022691"/>
    </source>
</evidence>
<dbReference type="InterPro" id="IPR050078">
    <property type="entry name" value="Ribosomal_L11_MeTrfase_PrmA"/>
</dbReference>
<evidence type="ECO:0000256" key="3">
    <source>
        <dbReference type="ARBA" id="ARBA00022603"/>
    </source>
</evidence>
<keyword evidence="4" id="KW-0808">Transferase</keyword>
<gene>
    <name evidence="9" type="ORF">LUZ62_074173</name>
</gene>
<keyword evidence="9" id="KW-0689">Ribosomal protein</keyword>
<dbReference type="GO" id="GO:0016279">
    <property type="term" value="F:protein-lysine N-methyltransferase activity"/>
    <property type="evidence" value="ECO:0007669"/>
    <property type="project" value="TreeGrafter"/>
</dbReference>
<dbReference type="Pfam" id="PF06325">
    <property type="entry name" value="PrmA"/>
    <property type="match status" value="1"/>
</dbReference>
<dbReference type="Gene3D" id="3.40.50.150">
    <property type="entry name" value="Vaccinia Virus protein VP39"/>
    <property type="match status" value="1"/>
</dbReference>
<evidence type="ECO:0000313" key="9">
    <source>
        <dbReference type="EMBL" id="KAJ4763798.1"/>
    </source>
</evidence>
<organism evidence="9 10">
    <name type="scientific">Rhynchospora pubera</name>
    <dbReference type="NCBI Taxonomy" id="906938"/>
    <lineage>
        <taxon>Eukaryota</taxon>
        <taxon>Viridiplantae</taxon>
        <taxon>Streptophyta</taxon>
        <taxon>Embryophyta</taxon>
        <taxon>Tracheophyta</taxon>
        <taxon>Spermatophyta</taxon>
        <taxon>Magnoliopsida</taxon>
        <taxon>Liliopsida</taxon>
        <taxon>Poales</taxon>
        <taxon>Cyperaceae</taxon>
        <taxon>Cyperoideae</taxon>
        <taxon>Rhynchosporeae</taxon>
        <taxon>Rhynchospora</taxon>
    </lineage>
</organism>
<name>A0AAV8D4P5_9POAL</name>
<protein>
    <recommendedName>
        <fullName evidence="8">ETFB lysine methyltransferase</fullName>
    </recommendedName>
    <alternativeName>
        <fullName evidence="7">Protein N-lysine methyltransferase METTL20</fullName>
    </alternativeName>
</protein>
<evidence type="ECO:0000313" key="10">
    <source>
        <dbReference type="Proteomes" id="UP001140206"/>
    </source>
</evidence>
<dbReference type="SUPFAM" id="SSF53335">
    <property type="entry name" value="S-adenosyl-L-methionine-dependent methyltransferases"/>
    <property type="match status" value="1"/>
</dbReference>
<reference evidence="9" key="1">
    <citation type="submission" date="2022-08" db="EMBL/GenBank/DDBJ databases">
        <authorList>
            <person name="Marques A."/>
        </authorList>
    </citation>
    <scope>NUCLEOTIDE SEQUENCE</scope>
    <source>
        <strain evidence="9">RhyPub2mFocal</strain>
        <tissue evidence="9">Leaves</tissue>
    </source>
</reference>
<sequence>MTASLHGRLSLLKHLIPFKSHHSSLLSPLHTTYSTSLSPDSPPQILTPPVSTLSRFKTKPSFARSVQLNGVSAFTSESDTSSITDVASDYLSVNIRCQKQDAEALSEALLSFGACSAYMDDLSDFGDLDEISITSIFPQDARVGTCITEAASSICLEYSPSYDISVCKQCDWASYVQESFQPTKVIDGLWVVPTWTEPPDLQSTNIILDPGLAFGTGEHPTTKLCLLLLYKLIKGGEHVLDYGTGSGVLGIAALKMGAALSVGLDIDPHAVTSARHNASLNSINPSRMPLYLVSGKSGLASPDATVDDLVSRKGEFDIIIANILLNPLMELADDIVSYGKPGSIIGLSGILSEQAPQLEERYSKYLDGISLSEMNGWACLRGIKKMH</sequence>
<evidence type="ECO:0000256" key="8">
    <source>
        <dbReference type="ARBA" id="ARBA00042266"/>
    </source>
</evidence>
<keyword evidence="3 9" id="KW-0489">Methyltransferase</keyword>
<dbReference type="HAMAP" id="MF_00735">
    <property type="entry name" value="Methyltr_PrmA"/>
    <property type="match status" value="1"/>
</dbReference>
<dbReference type="CDD" id="cd02440">
    <property type="entry name" value="AdoMet_MTases"/>
    <property type="match status" value="1"/>
</dbReference>
<keyword evidence="9" id="KW-0687">Ribonucleoprotein</keyword>
<dbReference type="Proteomes" id="UP001140206">
    <property type="component" value="Chromosome 4"/>
</dbReference>
<dbReference type="GO" id="GO:0032259">
    <property type="term" value="P:methylation"/>
    <property type="evidence" value="ECO:0007669"/>
    <property type="project" value="UniProtKB-KW"/>
</dbReference>